<dbReference type="EMBL" id="JACHIA010000011">
    <property type="protein sequence ID" value="MBB6071970.1"/>
    <property type="molecule type" value="Genomic_DNA"/>
</dbReference>
<protein>
    <recommendedName>
        <fullName evidence="2">BON domain-containing protein</fullName>
    </recommendedName>
</protein>
<name>A0A841H1T5_9BACT</name>
<dbReference type="Pfam" id="PF04972">
    <property type="entry name" value="BON"/>
    <property type="match status" value="1"/>
</dbReference>
<dbReference type="RefSeq" id="WP_205761616.1">
    <property type="nucleotide sequence ID" value="NZ_JABDTL010000001.1"/>
</dbReference>
<evidence type="ECO:0000259" key="2">
    <source>
        <dbReference type="PROSITE" id="PS50914"/>
    </source>
</evidence>
<dbReference type="InterPro" id="IPR014004">
    <property type="entry name" value="Transpt-assoc_nodulatn_dom_bac"/>
</dbReference>
<comment type="caution">
    <text evidence="3">The sequence shown here is derived from an EMBL/GenBank/DDBJ whole genome shotgun (WGS) entry which is preliminary data.</text>
</comment>
<evidence type="ECO:0000313" key="3">
    <source>
        <dbReference type="EMBL" id="MBB6071970.1"/>
    </source>
</evidence>
<proteinExistence type="predicted"/>
<feature type="region of interest" description="Disordered" evidence="1">
    <location>
        <begin position="1"/>
        <end position="93"/>
    </location>
</feature>
<organism evidence="3 4">
    <name type="scientific">Longimicrobium terrae</name>
    <dbReference type="NCBI Taxonomy" id="1639882"/>
    <lineage>
        <taxon>Bacteria</taxon>
        <taxon>Pseudomonadati</taxon>
        <taxon>Gemmatimonadota</taxon>
        <taxon>Longimicrobiia</taxon>
        <taxon>Longimicrobiales</taxon>
        <taxon>Longimicrobiaceae</taxon>
        <taxon>Longimicrobium</taxon>
    </lineage>
</organism>
<dbReference type="PANTHER" id="PTHR34606:SF15">
    <property type="entry name" value="BON DOMAIN-CONTAINING PROTEIN"/>
    <property type="match status" value="1"/>
</dbReference>
<feature type="compositionally biased region" description="Basic and acidic residues" evidence="1">
    <location>
        <begin position="164"/>
        <end position="178"/>
    </location>
</feature>
<sequence>MSRYDAGWGHRGEWNPGPRQGGMGPRANGYGDDFHPFSGFGGARQEFSSGPSYEPEMEFEDTDGEWQSGPLHGPARYGLGPYHQRLRSRTRPDAELKQEVEDALFYDTWVDAEAITVEVKDGVVTLTGELPDYQEVRYATDDAWDVEGVRGVHSELRVNTAKRPPRDGVPRRSAGDAR</sequence>
<feature type="region of interest" description="Disordered" evidence="1">
    <location>
        <begin position="156"/>
        <end position="178"/>
    </location>
</feature>
<dbReference type="PANTHER" id="PTHR34606">
    <property type="entry name" value="BON DOMAIN-CONTAINING PROTEIN"/>
    <property type="match status" value="1"/>
</dbReference>
<evidence type="ECO:0000256" key="1">
    <source>
        <dbReference type="SAM" id="MobiDB-lite"/>
    </source>
</evidence>
<feature type="compositionally biased region" description="Acidic residues" evidence="1">
    <location>
        <begin position="55"/>
        <end position="64"/>
    </location>
</feature>
<dbReference type="PROSITE" id="PS50914">
    <property type="entry name" value="BON"/>
    <property type="match status" value="1"/>
</dbReference>
<accession>A0A841H1T5</accession>
<dbReference type="AlphaFoldDB" id="A0A841H1T5"/>
<dbReference type="InterPro" id="IPR051686">
    <property type="entry name" value="Lipoprotein_DolP"/>
</dbReference>
<dbReference type="Gene3D" id="3.30.1340.30">
    <property type="match status" value="1"/>
</dbReference>
<reference evidence="3 4" key="1">
    <citation type="submission" date="2020-08" db="EMBL/GenBank/DDBJ databases">
        <title>Genomic Encyclopedia of Type Strains, Phase IV (KMG-IV): sequencing the most valuable type-strain genomes for metagenomic binning, comparative biology and taxonomic classification.</title>
        <authorList>
            <person name="Goeker M."/>
        </authorList>
    </citation>
    <scope>NUCLEOTIDE SEQUENCE [LARGE SCALE GENOMIC DNA]</scope>
    <source>
        <strain evidence="3 4">DSM 29007</strain>
    </source>
</reference>
<evidence type="ECO:0000313" key="4">
    <source>
        <dbReference type="Proteomes" id="UP000582837"/>
    </source>
</evidence>
<dbReference type="SMART" id="SM00749">
    <property type="entry name" value="BON"/>
    <property type="match status" value="1"/>
</dbReference>
<feature type="domain" description="BON" evidence="2">
    <location>
        <begin position="92"/>
        <end position="160"/>
    </location>
</feature>
<dbReference type="InterPro" id="IPR007055">
    <property type="entry name" value="BON_dom"/>
</dbReference>
<gene>
    <name evidence="3" type="ORF">HNQ61_003630</name>
</gene>
<dbReference type="Proteomes" id="UP000582837">
    <property type="component" value="Unassembled WGS sequence"/>
</dbReference>
<keyword evidence="4" id="KW-1185">Reference proteome</keyword>